<name>A0ACC0NT69_RHOML</name>
<protein>
    <submittedName>
        <fullName evidence="1">Uncharacterized protein</fullName>
    </submittedName>
</protein>
<accession>A0ACC0NT69</accession>
<sequence length="132" mass="14984">MILYTTANKRTLLNCKEHGRNTNKDVEHQLIRQGRFTAGLLSGSCISFACAYSKMEYKVLCTYGPDGGKHNCVMLTLGKDHAWKPINRQKLSDRGWSMVRDCPLSVGQFLYWADHREQSVVALDVESALLIY</sequence>
<dbReference type="EMBL" id="CM046392">
    <property type="protein sequence ID" value="KAI8556578.1"/>
    <property type="molecule type" value="Genomic_DNA"/>
</dbReference>
<reference evidence="1" key="1">
    <citation type="submission" date="2022-02" db="EMBL/GenBank/DDBJ databases">
        <title>Plant Genome Project.</title>
        <authorList>
            <person name="Zhang R.-G."/>
        </authorList>
    </citation>
    <scope>NUCLEOTIDE SEQUENCE</scope>
    <source>
        <strain evidence="1">AT1</strain>
    </source>
</reference>
<organism evidence="1 2">
    <name type="scientific">Rhododendron molle</name>
    <name type="common">Chinese azalea</name>
    <name type="synonym">Azalea mollis</name>
    <dbReference type="NCBI Taxonomy" id="49168"/>
    <lineage>
        <taxon>Eukaryota</taxon>
        <taxon>Viridiplantae</taxon>
        <taxon>Streptophyta</taxon>
        <taxon>Embryophyta</taxon>
        <taxon>Tracheophyta</taxon>
        <taxon>Spermatophyta</taxon>
        <taxon>Magnoliopsida</taxon>
        <taxon>eudicotyledons</taxon>
        <taxon>Gunneridae</taxon>
        <taxon>Pentapetalae</taxon>
        <taxon>asterids</taxon>
        <taxon>Ericales</taxon>
        <taxon>Ericaceae</taxon>
        <taxon>Ericoideae</taxon>
        <taxon>Rhodoreae</taxon>
        <taxon>Rhododendron</taxon>
    </lineage>
</organism>
<gene>
    <name evidence="1" type="ORF">RHMOL_Rhmol05G0265000</name>
</gene>
<comment type="caution">
    <text evidence="1">The sequence shown here is derived from an EMBL/GenBank/DDBJ whole genome shotgun (WGS) entry which is preliminary data.</text>
</comment>
<keyword evidence="2" id="KW-1185">Reference proteome</keyword>
<evidence type="ECO:0000313" key="2">
    <source>
        <dbReference type="Proteomes" id="UP001062846"/>
    </source>
</evidence>
<evidence type="ECO:0000313" key="1">
    <source>
        <dbReference type="EMBL" id="KAI8556578.1"/>
    </source>
</evidence>
<dbReference type="Proteomes" id="UP001062846">
    <property type="component" value="Chromosome 5"/>
</dbReference>
<proteinExistence type="predicted"/>